<dbReference type="InterPro" id="IPR043502">
    <property type="entry name" value="DNA/RNA_pol_sf"/>
</dbReference>
<reference evidence="2" key="2">
    <citation type="submission" date="2021-01" db="UniProtKB">
        <authorList>
            <consortium name="EnsemblMetazoa"/>
        </authorList>
    </citation>
    <scope>IDENTIFICATION</scope>
</reference>
<accession>A0A7M7P159</accession>
<dbReference type="InParanoid" id="A0A7M7P159"/>
<dbReference type="PANTHER" id="PTHR47510">
    <property type="entry name" value="REVERSE TRANSCRIPTASE DOMAIN-CONTAINING PROTEIN"/>
    <property type="match status" value="1"/>
</dbReference>
<dbReference type="SUPFAM" id="SSF56672">
    <property type="entry name" value="DNA/RNA polymerases"/>
    <property type="match status" value="1"/>
</dbReference>
<dbReference type="Proteomes" id="UP000007110">
    <property type="component" value="Unassembled WGS sequence"/>
</dbReference>
<dbReference type="GeneID" id="115925216"/>
<protein>
    <recommendedName>
        <fullName evidence="1">Reverse transcriptase domain-containing protein</fullName>
    </recommendedName>
</protein>
<dbReference type="OrthoDB" id="416454at2759"/>
<organism evidence="2 3">
    <name type="scientific">Strongylocentrotus purpuratus</name>
    <name type="common">Purple sea urchin</name>
    <dbReference type="NCBI Taxonomy" id="7668"/>
    <lineage>
        <taxon>Eukaryota</taxon>
        <taxon>Metazoa</taxon>
        <taxon>Echinodermata</taxon>
        <taxon>Eleutherozoa</taxon>
        <taxon>Echinozoa</taxon>
        <taxon>Echinoidea</taxon>
        <taxon>Euechinoidea</taxon>
        <taxon>Echinacea</taxon>
        <taxon>Camarodonta</taxon>
        <taxon>Echinidea</taxon>
        <taxon>Strongylocentrotidae</taxon>
        <taxon>Strongylocentrotus</taxon>
    </lineage>
</organism>
<dbReference type="PROSITE" id="PS50878">
    <property type="entry name" value="RT_POL"/>
    <property type="match status" value="1"/>
</dbReference>
<dbReference type="OMA" id="WMNDEIR"/>
<evidence type="ECO:0000313" key="2">
    <source>
        <dbReference type="EnsemblMetazoa" id="XP_030844668"/>
    </source>
</evidence>
<feature type="domain" description="Reverse transcriptase" evidence="1">
    <location>
        <begin position="303"/>
        <end position="544"/>
    </location>
</feature>
<dbReference type="Pfam" id="PF00078">
    <property type="entry name" value="RVT_1"/>
    <property type="match status" value="1"/>
</dbReference>
<dbReference type="EnsemblMetazoa" id="XM_030988808">
    <property type="protein sequence ID" value="XP_030844668"/>
    <property type="gene ID" value="LOC115925216"/>
</dbReference>
<sequence>MVDRARLHATNASLIIMGDFNDLETDEIERHTSLSQIVKEPTRESAILDKILTDLNEDFCDPQISTPIASSDHNVVTVLPCLLPPPRKSTRTSHRPFRESSVRAFGQWVQQMDWSIIGDFDANDMASEFNDLINTKFRQYFELVTVKRRLDDEPWMNDEIRRTLNGHVQRLIDNAKDSFYQRKVEHLKKSEPGKWHQQIRHLAGIRKKQLNLSSDGRSDIDIANELNTHFAAICSSLPPLDRGALSAFLPAPSPPPVIDRRRVYKRLCGISTAKACHPNDPPSRLLKEFAYELSEPLTTLFNLCLSQGCFPDIWKHASISAIPKTNPVTSYDQLRPISITPTLARIFEGFLADWIMSSIRPFVDHRQFGNLRGSSVTHYLVSLLDTIHRGLDKGGTLANLCVVDFSKAFDHVNHTIVMNKLIDLGVDHSIIPTICSFLSNRAQTVRYHGKSSQQQAITCGVPQGIRLGPVLFLVLINDAALESDNRWKYVDDLTIVEVLKKTHPSELQSQLDSLIQWCKDSTCLDIRDHKQPLCKHRASSEESS</sequence>
<keyword evidence="3" id="KW-1185">Reference proteome</keyword>
<evidence type="ECO:0000313" key="3">
    <source>
        <dbReference type="Proteomes" id="UP000007110"/>
    </source>
</evidence>
<reference evidence="3" key="1">
    <citation type="submission" date="2015-02" db="EMBL/GenBank/DDBJ databases">
        <title>Genome sequencing for Strongylocentrotus purpuratus.</title>
        <authorList>
            <person name="Murali S."/>
            <person name="Liu Y."/>
            <person name="Vee V."/>
            <person name="English A."/>
            <person name="Wang M."/>
            <person name="Skinner E."/>
            <person name="Han Y."/>
            <person name="Muzny D.M."/>
            <person name="Worley K.C."/>
            <person name="Gibbs R.A."/>
        </authorList>
    </citation>
    <scope>NUCLEOTIDE SEQUENCE</scope>
</reference>
<dbReference type="RefSeq" id="XP_030844668.1">
    <property type="nucleotide sequence ID" value="XM_030988808.1"/>
</dbReference>
<proteinExistence type="predicted"/>
<dbReference type="PANTHER" id="PTHR47510:SF3">
    <property type="entry name" value="ENDO_EXONUCLEASE_PHOSPHATASE DOMAIN-CONTAINING PROTEIN"/>
    <property type="match status" value="1"/>
</dbReference>
<name>A0A7M7P159_STRPU</name>
<evidence type="ECO:0000259" key="1">
    <source>
        <dbReference type="PROSITE" id="PS50878"/>
    </source>
</evidence>
<dbReference type="KEGG" id="spu:115925216"/>
<dbReference type="AlphaFoldDB" id="A0A7M7P159"/>
<dbReference type="InterPro" id="IPR000477">
    <property type="entry name" value="RT_dom"/>
</dbReference>